<dbReference type="InterPro" id="IPR012160">
    <property type="entry name" value="LtaS-like"/>
</dbReference>
<evidence type="ECO:0000256" key="3">
    <source>
        <dbReference type="ARBA" id="ARBA00022692"/>
    </source>
</evidence>
<dbReference type="AlphaFoldDB" id="M7N5G1"/>
<feature type="binding site" evidence="8">
    <location>
        <position position="277"/>
    </location>
    <ligand>
        <name>Mn(2+)</name>
        <dbReference type="ChEBI" id="CHEBI:29035"/>
    </ligand>
</feature>
<feature type="transmembrane region" description="Helical" evidence="9">
    <location>
        <begin position="7"/>
        <end position="29"/>
    </location>
</feature>
<sequence length="617" mass="69363">MALRFFYLLGYFFFWLVFFLFSKAVFLIYHQALAAELTPTQILGIFWHGLPLDLSTSAYLSLIPFLLLSLSAHRPYTPWLARALMAYTTLALFVVTVLCTSDLELFSIWGFRMDASPFNYVNTPKEMMASVGSSPLLLLILLNVLINVFFSMLYRHQLHGLLPRLQAHKHGRLPLVLATFGLLLPMRGGLQREPIDQSRAFFSNNHFANQAALNLPWNVVQALTEQLDADKHPYLYQAPAQADSLVAQLYSPLPTAADTSFVLLNQQRPNVILIIWESLTAKVSEPLGGLQEVTPRFTELSRQGLLFSRMYASGDRSDKGLVAILSGYPAQPIPTITNHPEKAHKLPHLSQRLSREGYHTSFYYGGDLAFANLRNYLRFGQWQHVTGITNFTKEERSGKWGAPDGTVLARMAHELQQAPTPFFSTVFTLSSHEPFDLPPGVAPRFGGKSAESKFLSAHYYTDSVLGAFVDQARRQPWWDNTLLIILADHGHTDPGLSQVYEPKKFHIPMLWLGGALKEKGTIWPHALSQTDLIASLLGQLQLESEEFPWSRDVFIPGSRPFAPYFFKDGVGFVTDSSWLSWDNIGGKLIGQQGAASEAELPYARSYLQTSFADFLKK</sequence>
<evidence type="ECO:0000256" key="5">
    <source>
        <dbReference type="ARBA" id="ARBA00023136"/>
    </source>
</evidence>
<feature type="binding site" evidence="8">
    <location>
        <position position="488"/>
    </location>
    <ligand>
        <name>Mn(2+)</name>
        <dbReference type="ChEBI" id="CHEBI:29035"/>
    </ligand>
</feature>
<dbReference type="InterPro" id="IPR050448">
    <property type="entry name" value="OpgB/LTA_synthase_biosynth"/>
</dbReference>
<feature type="transmembrane region" description="Helical" evidence="9">
    <location>
        <begin position="131"/>
        <end position="153"/>
    </location>
</feature>
<dbReference type="Pfam" id="PF00884">
    <property type="entry name" value="Sulfatase"/>
    <property type="match status" value="1"/>
</dbReference>
<dbReference type="PIRSF" id="PIRSF005091">
    <property type="entry name" value="Mmb_sulf_HI1246"/>
    <property type="match status" value="1"/>
</dbReference>
<keyword evidence="4 9" id="KW-1133">Transmembrane helix</keyword>
<evidence type="ECO:0000313" key="12">
    <source>
        <dbReference type="Proteomes" id="UP000011910"/>
    </source>
</evidence>
<name>M7N5G1_9BACT</name>
<evidence type="ECO:0000256" key="1">
    <source>
        <dbReference type="ARBA" id="ARBA00004651"/>
    </source>
</evidence>
<dbReference type="PANTHER" id="PTHR47371">
    <property type="entry name" value="LIPOTEICHOIC ACID SYNTHASE"/>
    <property type="match status" value="1"/>
</dbReference>
<dbReference type="eggNOG" id="COG1368">
    <property type="taxonomic scope" value="Bacteria"/>
</dbReference>
<evidence type="ECO:0000256" key="8">
    <source>
        <dbReference type="PIRSR" id="PIRSR005091-3"/>
    </source>
</evidence>
<comment type="subcellular location">
    <subcellularLocation>
        <location evidence="1">Cell membrane</location>
        <topology evidence="1">Multi-pass membrane protein</topology>
    </subcellularLocation>
</comment>
<dbReference type="EMBL" id="AODQ01000057">
    <property type="protein sequence ID" value="EMR02466.1"/>
    <property type="molecule type" value="Genomic_DNA"/>
</dbReference>
<dbReference type="PATRIC" id="fig|1279009.4.peg.2427"/>
<feature type="binding site" evidence="8">
    <location>
        <position position="489"/>
    </location>
    <ligand>
        <name>Mn(2+)</name>
        <dbReference type="ChEBI" id="CHEBI:29035"/>
    </ligand>
</feature>
<keyword evidence="12" id="KW-1185">Reference proteome</keyword>
<dbReference type="InterPro" id="IPR017850">
    <property type="entry name" value="Alkaline_phosphatase_core_sf"/>
</dbReference>
<organism evidence="11 12">
    <name type="scientific">Cesiribacter andamanensis AMV16</name>
    <dbReference type="NCBI Taxonomy" id="1279009"/>
    <lineage>
        <taxon>Bacteria</taxon>
        <taxon>Pseudomonadati</taxon>
        <taxon>Bacteroidota</taxon>
        <taxon>Cytophagia</taxon>
        <taxon>Cytophagales</taxon>
        <taxon>Cesiribacteraceae</taxon>
        <taxon>Cesiribacter</taxon>
    </lineage>
</organism>
<evidence type="ECO:0000313" key="11">
    <source>
        <dbReference type="EMBL" id="EMR02466.1"/>
    </source>
</evidence>
<keyword evidence="7" id="KW-0479">Metal-binding</keyword>
<feature type="transmembrane region" description="Helical" evidence="9">
    <location>
        <begin position="49"/>
        <end position="72"/>
    </location>
</feature>
<evidence type="ECO:0000256" key="2">
    <source>
        <dbReference type="ARBA" id="ARBA00022475"/>
    </source>
</evidence>
<dbReference type="Proteomes" id="UP000011910">
    <property type="component" value="Unassembled WGS sequence"/>
</dbReference>
<feature type="binding site" evidence="7">
    <location>
        <position position="432"/>
    </location>
    <ligand>
        <name>substrate</name>
    </ligand>
</feature>
<dbReference type="GO" id="GO:0046872">
    <property type="term" value="F:metal ion binding"/>
    <property type="evidence" value="ECO:0007669"/>
    <property type="project" value="UniProtKB-KW"/>
</dbReference>
<dbReference type="RefSeq" id="WP_009195788.1">
    <property type="nucleotide sequence ID" value="NZ_AODQ01000057.1"/>
</dbReference>
<evidence type="ECO:0000256" key="4">
    <source>
        <dbReference type="ARBA" id="ARBA00022989"/>
    </source>
</evidence>
<keyword evidence="5 9" id="KW-0472">Membrane</keyword>
<keyword evidence="2" id="KW-1003">Cell membrane</keyword>
<feature type="transmembrane region" description="Helical" evidence="9">
    <location>
        <begin position="173"/>
        <end position="190"/>
    </location>
</feature>
<gene>
    <name evidence="11" type="primary">ltaS2</name>
    <name evidence="11" type="ORF">ADICEAN_02397</name>
</gene>
<keyword evidence="7" id="KW-0464">Manganese</keyword>
<feature type="active site" evidence="6">
    <location>
        <position position="317"/>
    </location>
</feature>
<dbReference type="PANTHER" id="PTHR47371:SF3">
    <property type="entry name" value="PHOSPHOGLYCEROL TRANSFERASE I"/>
    <property type="match status" value="1"/>
</dbReference>
<accession>M7N5G1</accession>
<protein>
    <submittedName>
        <fullName evidence="11">Lipoteichoic acid synthase 2</fullName>
    </submittedName>
</protein>
<dbReference type="Gene3D" id="3.40.720.10">
    <property type="entry name" value="Alkaline Phosphatase, subunit A"/>
    <property type="match status" value="1"/>
</dbReference>
<feature type="domain" description="Sulfatase N-terminal" evidence="10">
    <location>
        <begin position="269"/>
        <end position="540"/>
    </location>
</feature>
<evidence type="ECO:0000256" key="9">
    <source>
        <dbReference type="SAM" id="Phobius"/>
    </source>
</evidence>
<dbReference type="GO" id="GO:0005886">
    <property type="term" value="C:plasma membrane"/>
    <property type="evidence" value="ECO:0007669"/>
    <property type="project" value="UniProtKB-SubCell"/>
</dbReference>
<evidence type="ECO:0000256" key="6">
    <source>
        <dbReference type="PIRSR" id="PIRSR005091-1"/>
    </source>
</evidence>
<keyword evidence="3 9" id="KW-0812">Transmembrane</keyword>
<feature type="transmembrane region" description="Helical" evidence="9">
    <location>
        <begin position="84"/>
        <end position="111"/>
    </location>
</feature>
<evidence type="ECO:0000256" key="7">
    <source>
        <dbReference type="PIRSR" id="PIRSR005091-2"/>
    </source>
</evidence>
<dbReference type="STRING" id="1279009.ADICEAN_02397"/>
<dbReference type="SUPFAM" id="SSF53649">
    <property type="entry name" value="Alkaline phosphatase-like"/>
    <property type="match status" value="1"/>
</dbReference>
<reference evidence="11 12" key="1">
    <citation type="journal article" date="2013" name="Genome Announc.">
        <title>Draft Genome Sequence of Cesiribacter andamanensis Strain AMV16T, Isolated from a Soil Sample from a Mud Volcano in the Andaman Islands, India.</title>
        <authorList>
            <person name="Shivaji S."/>
            <person name="Ara S."/>
            <person name="Begum Z."/>
            <person name="Srinivas T.N."/>
            <person name="Singh A."/>
            <person name="Kumar Pinnaka A."/>
        </authorList>
    </citation>
    <scope>NUCLEOTIDE SEQUENCE [LARGE SCALE GENOMIC DNA]</scope>
    <source>
        <strain evidence="11 12">AMV16</strain>
    </source>
</reference>
<proteinExistence type="predicted"/>
<dbReference type="OrthoDB" id="9777768at2"/>
<dbReference type="CDD" id="cd16015">
    <property type="entry name" value="LTA_synthase"/>
    <property type="match status" value="1"/>
</dbReference>
<evidence type="ECO:0000259" key="10">
    <source>
        <dbReference type="Pfam" id="PF00884"/>
    </source>
</evidence>
<dbReference type="InterPro" id="IPR000917">
    <property type="entry name" value="Sulfatase_N"/>
</dbReference>
<comment type="caution">
    <text evidence="11">The sequence shown here is derived from an EMBL/GenBank/DDBJ whole genome shotgun (WGS) entry which is preliminary data.</text>
</comment>